<evidence type="ECO:0000259" key="2">
    <source>
        <dbReference type="PROSITE" id="PS50093"/>
    </source>
</evidence>
<dbReference type="SUPFAM" id="SSF49299">
    <property type="entry name" value="PKD domain"/>
    <property type="match status" value="1"/>
</dbReference>
<dbReference type="Pfam" id="PF18911">
    <property type="entry name" value="PKD_4"/>
    <property type="match status" value="1"/>
</dbReference>
<feature type="signal peptide" evidence="1">
    <location>
        <begin position="1"/>
        <end position="22"/>
    </location>
</feature>
<name>A0A2T7BCC9_9BACT</name>
<sequence>MKSFQYISRMSGLCLLAAALHACTPESSSQDLGPLPVASFTAAPLSGNANRIAIASTTPGAFMWQWQYGDAGGTSSKEKDTITFSKKGTYAIQLTAYTRGGAATAAQQVTIANDLPPVNVLKGSTMDADATQYWTVLNTGGTQTSISIANGVMNFSNTGNTNGAIYQAVQVDANRNYYFSGHVKGNGATNTWFEIYILPDVPVQGSDYGNGKKFVALNTWAGCGGAAFDGDIATIGCDGDYKGQNGKIKFATAGTIYIVIKAGSSGGTMGNGGINIDDVTFSEEQ</sequence>
<organism evidence="3 4">
    <name type="scientific">Chitinophaga parva</name>
    <dbReference type="NCBI Taxonomy" id="2169414"/>
    <lineage>
        <taxon>Bacteria</taxon>
        <taxon>Pseudomonadati</taxon>
        <taxon>Bacteroidota</taxon>
        <taxon>Chitinophagia</taxon>
        <taxon>Chitinophagales</taxon>
        <taxon>Chitinophagaceae</taxon>
        <taxon>Chitinophaga</taxon>
    </lineage>
</organism>
<evidence type="ECO:0000256" key="1">
    <source>
        <dbReference type="SAM" id="SignalP"/>
    </source>
</evidence>
<feature type="chain" id="PRO_5015773503" description="PKD domain-containing protein" evidence="1">
    <location>
        <begin position="23"/>
        <end position="285"/>
    </location>
</feature>
<dbReference type="RefSeq" id="WP_108688501.1">
    <property type="nucleotide sequence ID" value="NZ_QCYK01000003.1"/>
</dbReference>
<dbReference type="InterPro" id="IPR035986">
    <property type="entry name" value="PKD_dom_sf"/>
</dbReference>
<gene>
    <name evidence="3" type="ORF">DCC81_20215</name>
</gene>
<reference evidence="3 4" key="1">
    <citation type="submission" date="2018-04" db="EMBL/GenBank/DDBJ databases">
        <title>Chitinophaga fuyangensis sp. nov., isolated from soil in a chemical factory.</title>
        <authorList>
            <person name="Chen K."/>
        </authorList>
    </citation>
    <scope>NUCLEOTIDE SEQUENCE [LARGE SCALE GENOMIC DNA]</scope>
    <source>
        <strain evidence="3 4">LY-1</strain>
    </source>
</reference>
<accession>A0A2T7BCC9</accession>
<dbReference type="OrthoDB" id="1150003at2"/>
<comment type="caution">
    <text evidence="3">The sequence shown here is derived from an EMBL/GenBank/DDBJ whole genome shotgun (WGS) entry which is preliminary data.</text>
</comment>
<protein>
    <recommendedName>
        <fullName evidence="2">PKD domain-containing protein</fullName>
    </recommendedName>
</protein>
<keyword evidence="4" id="KW-1185">Reference proteome</keyword>
<proteinExistence type="predicted"/>
<dbReference type="Gene3D" id="2.60.40.10">
    <property type="entry name" value="Immunoglobulins"/>
    <property type="match status" value="1"/>
</dbReference>
<dbReference type="AlphaFoldDB" id="A0A2T7BCC9"/>
<evidence type="ECO:0000313" key="4">
    <source>
        <dbReference type="Proteomes" id="UP000244450"/>
    </source>
</evidence>
<feature type="domain" description="PKD" evidence="2">
    <location>
        <begin position="56"/>
        <end position="111"/>
    </location>
</feature>
<dbReference type="Proteomes" id="UP000244450">
    <property type="component" value="Unassembled WGS sequence"/>
</dbReference>
<keyword evidence="1" id="KW-0732">Signal</keyword>
<dbReference type="Gene3D" id="2.60.120.260">
    <property type="entry name" value="Galactose-binding domain-like"/>
    <property type="match status" value="1"/>
</dbReference>
<dbReference type="PROSITE" id="PS50093">
    <property type="entry name" value="PKD"/>
    <property type="match status" value="1"/>
</dbReference>
<dbReference type="EMBL" id="QCYK01000003">
    <property type="protein sequence ID" value="PUZ22756.1"/>
    <property type="molecule type" value="Genomic_DNA"/>
</dbReference>
<evidence type="ECO:0000313" key="3">
    <source>
        <dbReference type="EMBL" id="PUZ22756.1"/>
    </source>
</evidence>
<dbReference type="InterPro" id="IPR000601">
    <property type="entry name" value="PKD_dom"/>
</dbReference>
<dbReference type="InterPro" id="IPR013783">
    <property type="entry name" value="Ig-like_fold"/>
</dbReference>